<evidence type="ECO:0000313" key="1">
    <source>
        <dbReference type="EMBL" id="KAI6089894.1"/>
    </source>
</evidence>
<name>A0ACC0DBA2_9PEZI</name>
<keyword evidence="2" id="KW-1185">Reference proteome</keyword>
<gene>
    <name evidence="1" type="ORF">F4821DRAFT_256463</name>
</gene>
<dbReference type="EMBL" id="MU394293">
    <property type="protein sequence ID" value="KAI6089894.1"/>
    <property type="molecule type" value="Genomic_DNA"/>
</dbReference>
<sequence length="98" mass="10337">MQFKSVLAVGFTVASTANAVYVNFFGGEDCVNYFQTVNVPTGCSNLQSSALSWEIYGSGCTVTVYSGANCQGALTPAQRNPNQCYDSPVQIKSVSATC</sequence>
<evidence type="ECO:0000313" key="2">
    <source>
        <dbReference type="Proteomes" id="UP001497680"/>
    </source>
</evidence>
<proteinExistence type="predicted"/>
<protein>
    <submittedName>
        <fullName evidence="1">Uncharacterized protein</fullName>
    </submittedName>
</protein>
<reference evidence="1 2" key="1">
    <citation type="journal article" date="2022" name="New Phytol.">
        <title>Ecological generalism drives hyperdiversity of secondary metabolite gene clusters in xylarialean endophytes.</title>
        <authorList>
            <person name="Franco M.E.E."/>
            <person name="Wisecaver J.H."/>
            <person name="Arnold A.E."/>
            <person name="Ju Y.M."/>
            <person name="Slot J.C."/>
            <person name="Ahrendt S."/>
            <person name="Moore L.P."/>
            <person name="Eastman K.E."/>
            <person name="Scott K."/>
            <person name="Konkel Z."/>
            <person name="Mondo S.J."/>
            <person name="Kuo A."/>
            <person name="Hayes R.D."/>
            <person name="Haridas S."/>
            <person name="Andreopoulos B."/>
            <person name="Riley R."/>
            <person name="LaButti K."/>
            <person name="Pangilinan J."/>
            <person name="Lipzen A."/>
            <person name="Amirebrahimi M."/>
            <person name="Yan J."/>
            <person name="Adam C."/>
            <person name="Keymanesh K."/>
            <person name="Ng V."/>
            <person name="Louie K."/>
            <person name="Northen T."/>
            <person name="Drula E."/>
            <person name="Henrissat B."/>
            <person name="Hsieh H.M."/>
            <person name="Youens-Clark K."/>
            <person name="Lutzoni F."/>
            <person name="Miadlikowska J."/>
            <person name="Eastwood D.C."/>
            <person name="Hamelin R.C."/>
            <person name="Grigoriev I.V."/>
            <person name="U'Ren J.M."/>
        </authorList>
    </citation>
    <scope>NUCLEOTIDE SEQUENCE [LARGE SCALE GENOMIC DNA]</scope>
    <source>
        <strain evidence="1 2">ER1909</strain>
    </source>
</reference>
<accession>A0ACC0DBA2</accession>
<organism evidence="1 2">
    <name type="scientific">Hypoxylon rubiginosum</name>
    <dbReference type="NCBI Taxonomy" id="110542"/>
    <lineage>
        <taxon>Eukaryota</taxon>
        <taxon>Fungi</taxon>
        <taxon>Dikarya</taxon>
        <taxon>Ascomycota</taxon>
        <taxon>Pezizomycotina</taxon>
        <taxon>Sordariomycetes</taxon>
        <taxon>Xylariomycetidae</taxon>
        <taxon>Xylariales</taxon>
        <taxon>Hypoxylaceae</taxon>
        <taxon>Hypoxylon</taxon>
    </lineage>
</organism>
<comment type="caution">
    <text evidence="1">The sequence shown here is derived from an EMBL/GenBank/DDBJ whole genome shotgun (WGS) entry which is preliminary data.</text>
</comment>
<dbReference type="Proteomes" id="UP001497680">
    <property type="component" value="Unassembled WGS sequence"/>
</dbReference>